<accession>A0ABD2Q2W2</accession>
<dbReference type="CDD" id="cd18793">
    <property type="entry name" value="SF2_C_SNF"/>
    <property type="match status" value="1"/>
</dbReference>
<dbReference type="AlphaFoldDB" id="A0ABD2Q2W2"/>
<feature type="region of interest" description="Disordered" evidence="12">
    <location>
        <begin position="913"/>
        <end position="934"/>
    </location>
</feature>
<dbReference type="CDD" id="cd18659">
    <property type="entry name" value="CD2_tandem"/>
    <property type="match status" value="1"/>
</dbReference>
<feature type="domain" description="Chromo" evidence="13">
    <location>
        <begin position="186"/>
        <end position="282"/>
    </location>
</feature>
<dbReference type="InterPro" id="IPR023779">
    <property type="entry name" value="Chromodomain_CS"/>
</dbReference>
<keyword evidence="5" id="KW-0347">Helicase</keyword>
<gene>
    <name evidence="16" type="primary">CHD1_1</name>
    <name evidence="16" type="ORF">Ciccas_007556</name>
</gene>
<keyword evidence="10" id="KW-0804">Transcription</keyword>
<organism evidence="16 17">
    <name type="scientific">Cichlidogyrus casuarinus</name>
    <dbReference type="NCBI Taxonomy" id="1844966"/>
    <lineage>
        <taxon>Eukaryota</taxon>
        <taxon>Metazoa</taxon>
        <taxon>Spiralia</taxon>
        <taxon>Lophotrochozoa</taxon>
        <taxon>Platyhelminthes</taxon>
        <taxon>Monogenea</taxon>
        <taxon>Monopisthocotylea</taxon>
        <taxon>Dactylogyridea</taxon>
        <taxon>Ancyrocephalidae</taxon>
        <taxon>Cichlidogyrus</taxon>
    </lineage>
</organism>
<evidence type="ECO:0000256" key="3">
    <source>
        <dbReference type="ARBA" id="ARBA00022741"/>
    </source>
</evidence>
<feature type="compositionally biased region" description="Low complexity" evidence="12">
    <location>
        <begin position="46"/>
        <end position="62"/>
    </location>
</feature>
<dbReference type="GO" id="GO:0005634">
    <property type="term" value="C:nucleus"/>
    <property type="evidence" value="ECO:0007669"/>
    <property type="project" value="UniProtKB-SubCell"/>
</dbReference>
<sequence length="1261" mass="143531">MMEEDPELYGIRRSSRGRKECMQSQRYTYGARVKEEQHPVRRRVQESSSESGSSSSSSSYSYTAPRKKISSNRNRSTRGNRVSYKSAFDDEHASDHMDNSDSQANGHEIRPPPLKALQNRPQGFEPPKPCLVRQVNPPKSSHSLKWSCSLTSCRTRVLTSDNELEEEEKPSHSLRNDAAPSAEETDMIEEVLTHEIRRPGSTGNASTHYNSRIEGDPNAGFDNASEKGELQFLIKWKNWSHLHSTWETEATLRSPDRLVPVSGLKKLELYKQRMRDTEHRKRHAGNKDDLEAIIYEEERDRQALYRYMEVDRIVAHSRDSDSDGVDYLIKWRQLEYRHCTWESGKVIKELYPDSIDDYRKRCQCTKQPALRHEALRLRPKFTRLLDQPDYIGSPELRLREYQLNGLNWIAHAWTRGNSIILADEMGLGKTVQTLSFLAYLYNEFALYGPFLLVVPLSTVSNWSREASLWTPYMNTIVYAGDSTSRQLIREHEWSSISRRNQSLKFNICVTTYEILLKDKAWLSGVTWAVLGVDEAHRLKNDASQLYKCLFTFKSNCRLLITGTPLQNSLKELWALLHFIMPSRFEDWDQFQAQYSVADSKVFQELHRVLAPFLLRRVKKDVEHSLPSKIEQVLRVPMTSRQADIYKLILAKNYDGLMRVTNGNKTSFVNIMMELKKCCNHAYLIAPPNDSDGGRRTASELLTSLVRGSGKLMLLDKLLQRLKPKGHRVLIFSQMVRMLDLIADYLELRSWGFQRLDGSISGEARKLALEHFNADGSNDFCFLLSTRAGGLGINLATADTKKQVSVYRLVTKDSIEEKIIESATRKMVLDHLVIQRMDSSGATKKGDLYTDILKHGAEGLFTRDENNPDADLDIDDILNKAETRDCNDDGAVSEQANALLSTFNIVNVDRFDETEPAGAEDESDSEASSGGSVNALAKGLSEKELRNLVRSIRRFARPLDRVDAIVVDAELSDSTEEEVRALIEAMLRSSRASFDANPAANLTIGRFSTPVKPLLQSIDDLDVLHEFFAARSSKQHRLEMSLPFTPKTVNWSCPWTDKDDLALILGVYLHGYDNWEAIKLDSDLGLGSKLLPVAGADRPQAQHVKTRVDYLLKSLLKPGDRESLKMELGKKLKSARQAAAKVNHNTTPGVHKSAEFVEESSSGSSGDDREPSQEAFKKPVPEPRKKKRRKEPAAITPEPQPMHFTAHKKPTSLREEEELQFVERNGPLYDNCKRQCRPIRKHFQSLEQLEDDRKCRVASLLV</sequence>
<dbReference type="FunFam" id="3.40.50.10810:FF:000005">
    <property type="entry name" value="Photoperiod-independent early flowering 1"/>
    <property type="match status" value="1"/>
</dbReference>
<evidence type="ECO:0000256" key="12">
    <source>
        <dbReference type="SAM" id="MobiDB-lite"/>
    </source>
</evidence>
<keyword evidence="9" id="KW-0238">DNA-binding</keyword>
<keyword evidence="7" id="KW-0156">Chromatin regulator</keyword>
<dbReference type="Pfam" id="PF00385">
    <property type="entry name" value="Chromo"/>
    <property type="match status" value="2"/>
</dbReference>
<dbReference type="Pfam" id="PF00271">
    <property type="entry name" value="Helicase_C"/>
    <property type="match status" value="1"/>
</dbReference>
<dbReference type="Pfam" id="PF18375">
    <property type="entry name" value="CDH1_2_SANT_HL1"/>
    <property type="match status" value="1"/>
</dbReference>
<dbReference type="Gene3D" id="3.40.50.300">
    <property type="entry name" value="P-loop containing nucleotide triphosphate hydrolases"/>
    <property type="match status" value="2"/>
</dbReference>
<comment type="subcellular location">
    <subcellularLocation>
        <location evidence="1">Nucleus</location>
    </subcellularLocation>
</comment>
<evidence type="ECO:0000256" key="9">
    <source>
        <dbReference type="ARBA" id="ARBA00023125"/>
    </source>
</evidence>
<dbReference type="InterPro" id="IPR000330">
    <property type="entry name" value="SNF2_N"/>
</dbReference>
<feature type="domain" description="Chromo" evidence="13">
    <location>
        <begin position="308"/>
        <end position="370"/>
    </location>
</feature>
<protein>
    <submittedName>
        <fullName evidence="16">Transcriptional regulator</fullName>
    </submittedName>
</protein>
<feature type="compositionally biased region" description="Basic residues" evidence="12">
    <location>
        <begin position="65"/>
        <end position="78"/>
    </location>
</feature>
<evidence type="ECO:0000259" key="14">
    <source>
        <dbReference type="PROSITE" id="PS51192"/>
    </source>
</evidence>
<feature type="region of interest" description="Disordered" evidence="12">
    <location>
        <begin position="160"/>
        <end position="184"/>
    </location>
</feature>
<name>A0ABD2Q2W2_9PLAT</name>
<dbReference type="InterPro" id="IPR027417">
    <property type="entry name" value="P-loop_NTPase"/>
</dbReference>
<dbReference type="InterPro" id="IPR000953">
    <property type="entry name" value="Chromo/chromo_shadow_dom"/>
</dbReference>
<dbReference type="SUPFAM" id="SSF52540">
    <property type="entry name" value="P-loop containing nucleoside triphosphate hydrolases"/>
    <property type="match status" value="2"/>
</dbReference>
<dbReference type="PROSITE" id="PS51194">
    <property type="entry name" value="HELICASE_CTER"/>
    <property type="match status" value="1"/>
</dbReference>
<evidence type="ECO:0000256" key="1">
    <source>
        <dbReference type="ARBA" id="ARBA00004123"/>
    </source>
</evidence>
<dbReference type="GO" id="GO:0003677">
    <property type="term" value="F:DNA binding"/>
    <property type="evidence" value="ECO:0007669"/>
    <property type="project" value="UniProtKB-KW"/>
</dbReference>
<evidence type="ECO:0000256" key="8">
    <source>
        <dbReference type="ARBA" id="ARBA00023015"/>
    </source>
</evidence>
<dbReference type="PROSITE" id="PS50013">
    <property type="entry name" value="CHROMO_2"/>
    <property type="match status" value="2"/>
</dbReference>
<evidence type="ECO:0000313" key="17">
    <source>
        <dbReference type="Proteomes" id="UP001626550"/>
    </source>
</evidence>
<keyword evidence="6" id="KW-0067">ATP-binding</keyword>
<dbReference type="InterPro" id="IPR038718">
    <property type="entry name" value="SNF2-like_sf"/>
</dbReference>
<dbReference type="InterPro" id="IPR040793">
    <property type="entry name" value="CDH1_2_SANT_HL1"/>
</dbReference>
<keyword evidence="3" id="KW-0547">Nucleotide-binding</keyword>
<dbReference type="InterPro" id="IPR001650">
    <property type="entry name" value="Helicase_C-like"/>
</dbReference>
<dbReference type="PANTHER" id="PTHR45623:SF49">
    <property type="entry name" value="SWI_SNF-RELATED MATRIX-ASSOCIATED ACTIN-DEPENDENT REGULATOR OF CHROMATIN SUBFAMILY A MEMBER 5"/>
    <property type="match status" value="1"/>
</dbReference>
<dbReference type="Gene3D" id="6.10.140.1440">
    <property type="match status" value="1"/>
</dbReference>
<dbReference type="InterPro" id="IPR016197">
    <property type="entry name" value="Chromo-like_dom_sf"/>
</dbReference>
<reference evidence="16 17" key="1">
    <citation type="submission" date="2024-11" db="EMBL/GenBank/DDBJ databases">
        <title>Adaptive evolution of stress response genes in parasites aligns with host niche diversity.</title>
        <authorList>
            <person name="Hahn C."/>
            <person name="Resl P."/>
        </authorList>
    </citation>
    <scope>NUCLEOTIDE SEQUENCE [LARGE SCALE GENOMIC DNA]</scope>
    <source>
        <strain evidence="16">EGGRZ-B1_66</strain>
        <tissue evidence="16">Body</tissue>
    </source>
</reference>
<feature type="domain" description="Helicase C-terminal" evidence="15">
    <location>
        <begin position="713"/>
        <end position="877"/>
    </location>
</feature>
<dbReference type="Gene3D" id="2.40.50.40">
    <property type="match status" value="2"/>
</dbReference>
<dbReference type="GO" id="GO:0005524">
    <property type="term" value="F:ATP binding"/>
    <property type="evidence" value="ECO:0007669"/>
    <property type="project" value="UniProtKB-KW"/>
</dbReference>
<dbReference type="Gene3D" id="3.40.50.10810">
    <property type="entry name" value="Tandem AAA-ATPase domain"/>
    <property type="match status" value="1"/>
</dbReference>
<dbReference type="Gene3D" id="1.10.10.60">
    <property type="entry name" value="Homeodomain-like"/>
    <property type="match status" value="1"/>
</dbReference>
<evidence type="ECO:0000259" key="13">
    <source>
        <dbReference type="PROSITE" id="PS50013"/>
    </source>
</evidence>
<dbReference type="SUPFAM" id="SSF54160">
    <property type="entry name" value="Chromo domain-like"/>
    <property type="match status" value="2"/>
</dbReference>
<dbReference type="GO" id="GO:0016787">
    <property type="term" value="F:hydrolase activity"/>
    <property type="evidence" value="ECO:0007669"/>
    <property type="project" value="UniProtKB-KW"/>
</dbReference>
<dbReference type="PROSITE" id="PS00598">
    <property type="entry name" value="CHROMO_1"/>
    <property type="match status" value="1"/>
</dbReference>
<evidence type="ECO:0000256" key="4">
    <source>
        <dbReference type="ARBA" id="ARBA00022801"/>
    </source>
</evidence>
<keyword evidence="4" id="KW-0378">Hydrolase</keyword>
<keyword evidence="11" id="KW-0539">Nucleus</keyword>
<evidence type="ECO:0000259" key="15">
    <source>
        <dbReference type="PROSITE" id="PS51194"/>
    </source>
</evidence>
<dbReference type="InterPro" id="IPR049730">
    <property type="entry name" value="SNF2/RAD54-like_C"/>
</dbReference>
<dbReference type="Proteomes" id="UP001626550">
    <property type="component" value="Unassembled WGS sequence"/>
</dbReference>
<keyword evidence="8" id="KW-0805">Transcription regulation</keyword>
<feature type="domain" description="Helicase ATP-binding" evidence="14">
    <location>
        <begin position="410"/>
        <end position="582"/>
    </location>
</feature>
<keyword evidence="2" id="KW-0677">Repeat</keyword>
<feature type="region of interest" description="Disordered" evidence="12">
    <location>
        <begin position="1135"/>
        <end position="1213"/>
    </location>
</feature>
<dbReference type="CDD" id="cd18666">
    <property type="entry name" value="CD1_tandem_CHD1-2_like"/>
    <property type="match status" value="1"/>
</dbReference>
<feature type="compositionally biased region" description="Acidic residues" evidence="12">
    <location>
        <begin position="913"/>
        <end position="924"/>
    </location>
</feature>
<dbReference type="Pfam" id="PF00176">
    <property type="entry name" value="SNF2-rel_dom"/>
    <property type="match status" value="1"/>
</dbReference>
<evidence type="ECO:0000256" key="5">
    <source>
        <dbReference type="ARBA" id="ARBA00022806"/>
    </source>
</evidence>
<evidence type="ECO:0000256" key="2">
    <source>
        <dbReference type="ARBA" id="ARBA00022737"/>
    </source>
</evidence>
<evidence type="ECO:0000256" key="11">
    <source>
        <dbReference type="ARBA" id="ARBA00023242"/>
    </source>
</evidence>
<dbReference type="EMBL" id="JBJKFK010001177">
    <property type="protein sequence ID" value="KAL3313840.1"/>
    <property type="molecule type" value="Genomic_DNA"/>
</dbReference>
<dbReference type="InterPro" id="IPR014001">
    <property type="entry name" value="Helicase_ATP-bd"/>
</dbReference>
<feature type="compositionally biased region" description="Basic and acidic residues" evidence="12">
    <location>
        <begin position="1165"/>
        <end position="1182"/>
    </location>
</feature>
<proteinExistence type="predicted"/>
<dbReference type="InterPro" id="IPR056302">
    <property type="entry name" value="CHD1-2/Hrp3_HTH"/>
</dbReference>
<feature type="compositionally biased region" description="Basic and acidic residues" evidence="12">
    <location>
        <begin position="87"/>
        <end position="99"/>
    </location>
</feature>
<keyword evidence="17" id="KW-1185">Reference proteome</keyword>
<evidence type="ECO:0000256" key="7">
    <source>
        <dbReference type="ARBA" id="ARBA00022853"/>
    </source>
</evidence>
<dbReference type="PROSITE" id="PS51192">
    <property type="entry name" value="HELICASE_ATP_BIND_1"/>
    <property type="match status" value="1"/>
</dbReference>
<feature type="compositionally biased region" description="Basic and acidic residues" evidence="12">
    <location>
        <begin position="32"/>
        <end position="45"/>
    </location>
</feature>
<dbReference type="InterPro" id="IPR023780">
    <property type="entry name" value="Chromo_domain"/>
</dbReference>
<dbReference type="GO" id="GO:0004386">
    <property type="term" value="F:helicase activity"/>
    <property type="evidence" value="ECO:0007669"/>
    <property type="project" value="UniProtKB-KW"/>
</dbReference>
<dbReference type="SMART" id="SM00487">
    <property type="entry name" value="DEXDc"/>
    <property type="match status" value="1"/>
</dbReference>
<dbReference type="Pfam" id="PF23588">
    <property type="entry name" value="HTH_CHD1_Hrp3"/>
    <property type="match status" value="1"/>
</dbReference>
<evidence type="ECO:0000313" key="16">
    <source>
        <dbReference type="EMBL" id="KAL3313840.1"/>
    </source>
</evidence>
<dbReference type="GO" id="GO:0006325">
    <property type="term" value="P:chromatin organization"/>
    <property type="evidence" value="ECO:0007669"/>
    <property type="project" value="UniProtKB-KW"/>
</dbReference>
<dbReference type="SMART" id="SM00298">
    <property type="entry name" value="CHROMO"/>
    <property type="match status" value="2"/>
</dbReference>
<evidence type="ECO:0000256" key="10">
    <source>
        <dbReference type="ARBA" id="ARBA00023163"/>
    </source>
</evidence>
<feature type="region of interest" description="Disordered" evidence="12">
    <location>
        <begin position="1"/>
        <end position="129"/>
    </location>
</feature>
<comment type="caution">
    <text evidence="16">The sequence shown here is derived from an EMBL/GenBank/DDBJ whole genome shotgun (WGS) entry which is preliminary data.</text>
</comment>
<dbReference type="PANTHER" id="PTHR45623">
    <property type="entry name" value="CHROMODOMAIN-HELICASE-DNA-BINDING PROTEIN 3-RELATED-RELATED"/>
    <property type="match status" value="1"/>
</dbReference>
<evidence type="ECO:0000256" key="6">
    <source>
        <dbReference type="ARBA" id="ARBA00022840"/>
    </source>
</evidence>